<organism evidence="3 4">
    <name type="scientific">Hevea brasiliensis</name>
    <name type="common">Para rubber tree</name>
    <name type="synonym">Siphonia brasiliensis</name>
    <dbReference type="NCBI Taxonomy" id="3981"/>
    <lineage>
        <taxon>Eukaryota</taxon>
        <taxon>Viridiplantae</taxon>
        <taxon>Streptophyta</taxon>
        <taxon>Embryophyta</taxon>
        <taxon>Tracheophyta</taxon>
        <taxon>Spermatophyta</taxon>
        <taxon>Magnoliopsida</taxon>
        <taxon>eudicotyledons</taxon>
        <taxon>Gunneridae</taxon>
        <taxon>Pentapetalae</taxon>
        <taxon>rosids</taxon>
        <taxon>fabids</taxon>
        <taxon>Malpighiales</taxon>
        <taxon>Euphorbiaceae</taxon>
        <taxon>Crotonoideae</taxon>
        <taxon>Micrandreae</taxon>
        <taxon>Hevea</taxon>
    </lineage>
</organism>
<evidence type="ECO:0000313" key="3">
    <source>
        <dbReference type="EMBL" id="KAF2291652.1"/>
    </source>
</evidence>
<gene>
    <name evidence="3" type="ORF">GH714_027876</name>
</gene>
<dbReference type="EMBL" id="JAAGAX010000015">
    <property type="protein sequence ID" value="KAF2291652.1"/>
    <property type="molecule type" value="Genomic_DNA"/>
</dbReference>
<keyword evidence="4" id="KW-1185">Reference proteome</keyword>
<accession>A0A6A6KRK9</accession>
<dbReference type="Proteomes" id="UP000467840">
    <property type="component" value="Chromosome 2"/>
</dbReference>
<feature type="region of interest" description="Disordered" evidence="1">
    <location>
        <begin position="351"/>
        <end position="374"/>
    </location>
</feature>
<evidence type="ECO:0000313" key="4">
    <source>
        <dbReference type="Proteomes" id="UP000467840"/>
    </source>
</evidence>
<evidence type="ECO:0000259" key="2">
    <source>
        <dbReference type="Pfam" id="PF14383"/>
    </source>
</evidence>
<dbReference type="InterPro" id="IPR032795">
    <property type="entry name" value="DUF3741-assoc"/>
</dbReference>
<dbReference type="PANTHER" id="PTHR35499">
    <property type="entry name" value="OS05G0128300 PROTEIN"/>
    <property type="match status" value="1"/>
</dbReference>
<proteinExistence type="predicted"/>
<reference evidence="3 4" key="1">
    <citation type="journal article" date="2020" name="Mol. Plant">
        <title>The Chromosome-Based Rubber Tree Genome Provides New Insights into Spurge Genome Evolution and Rubber Biosynthesis.</title>
        <authorList>
            <person name="Liu J."/>
            <person name="Shi C."/>
            <person name="Shi C.C."/>
            <person name="Li W."/>
            <person name="Zhang Q.J."/>
            <person name="Zhang Y."/>
            <person name="Li K."/>
            <person name="Lu H.F."/>
            <person name="Shi C."/>
            <person name="Zhu S.T."/>
            <person name="Xiao Z.Y."/>
            <person name="Nan H."/>
            <person name="Yue Y."/>
            <person name="Zhu X.G."/>
            <person name="Wu Y."/>
            <person name="Hong X.N."/>
            <person name="Fan G.Y."/>
            <person name="Tong Y."/>
            <person name="Zhang D."/>
            <person name="Mao C.L."/>
            <person name="Liu Y.L."/>
            <person name="Hao S.J."/>
            <person name="Liu W.Q."/>
            <person name="Lv M.Q."/>
            <person name="Zhang H.B."/>
            <person name="Liu Y."/>
            <person name="Hu-Tang G.R."/>
            <person name="Wang J.P."/>
            <person name="Wang J.H."/>
            <person name="Sun Y.H."/>
            <person name="Ni S.B."/>
            <person name="Chen W.B."/>
            <person name="Zhang X.C."/>
            <person name="Jiao Y.N."/>
            <person name="Eichler E.E."/>
            <person name="Li G.H."/>
            <person name="Liu X."/>
            <person name="Gao L.Z."/>
        </authorList>
    </citation>
    <scope>NUCLEOTIDE SEQUENCE [LARGE SCALE GENOMIC DNA]</scope>
    <source>
        <strain evidence="4">cv. GT1</strain>
        <tissue evidence="3">Leaf</tissue>
    </source>
</reference>
<feature type="domain" description="DUF3741" evidence="2">
    <location>
        <begin position="82"/>
        <end position="98"/>
    </location>
</feature>
<protein>
    <recommendedName>
        <fullName evidence="2">DUF3741 domain-containing protein</fullName>
    </recommendedName>
</protein>
<dbReference type="PANTHER" id="PTHR35499:SF1">
    <property type="entry name" value="DUF3741 DOMAIN-CONTAINING PROTEIN"/>
    <property type="match status" value="1"/>
</dbReference>
<comment type="caution">
    <text evidence="3">The sequence shown here is derived from an EMBL/GenBank/DDBJ whole genome shotgun (WGS) entry which is preliminary data.</text>
</comment>
<sequence length="463" mass="52578">MKLLPSPSISSSSTTNSFHANMCTSKSATASCLAGILRRLLCSRSLPTHPSYPITDATSIPCHIKQQHLINSNDTPESVPIAPGIVARLMGLECFPDSMQVSACSISRSQSMNSADFGDQSDQKQGQHRRVKSTLSFCEMPTFIELENEEFFVLSFEETGESKETRSRGRKCEVGFEELREKTREKCKSKENTNDKVQVPLKKKKKKKKNKDGEEIINKMVLKILNEEQPSKRIPDTHAQEIDKIEDSHKATLPLHDSCEKTDAATVLQEAKKSHWINDKDVPRRPKLTRKKKKINRCALKNEELEECSSEDSSPVSVLDFDRFMVDPEVPLSEEDKKSISRRKLSSTLHDYDDLSEQNEDNNFIGEDHPNSKRKEEACGGLRKKIRNAQHFLNMWSEICKLAEAQLLESNSTYEKIWKSKDVEDIGADLGMQILDQLLEELVDQLCLPGKNLNLQDDNFCKF</sequence>
<evidence type="ECO:0000256" key="1">
    <source>
        <dbReference type="SAM" id="MobiDB-lite"/>
    </source>
</evidence>
<name>A0A6A6KRK9_HEVBR</name>
<dbReference type="AlphaFoldDB" id="A0A6A6KRK9"/>
<dbReference type="Pfam" id="PF14383">
    <property type="entry name" value="VARLMGL"/>
    <property type="match status" value="1"/>
</dbReference>